<evidence type="ECO:0000259" key="3">
    <source>
        <dbReference type="SMART" id="SM00385"/>
    </source>
</evidence>
<evidence type="ECO:0000313" key="5">
    <source>
        <dbReference type="Proteomes" id="UP001165065"/>
    </source>
</evidence>
<feature type="region of interest" description="Disordered" evidence="2">
    <location>
        <begin position="275"/>
        <end position="342"/>
    </location>
</feature>
<organism evidence="4 5">
    <name type="scientific">Triparma columacea</name>
    <dbReference type="NCBI Taxonomy" id="722753"/>
    <lineage>
        <taxon>Eukaryota</taxon>
        <taxon>Sar</taxon>
        <taxon>Stramenopiles</taxon>
        <taxon>Ochrophyta</taxon>
        <taxon>Bolidophyceae</taxon>
        <taxon>Parmales</taxon>
        <taxon>Triparmaceae</taxon>
        <taxon>Triparma</taxon>
    </lineage>
</organism>
<dbReference type="Gene3D" id="1.10.472.10">
    <property type="entry name" value="Cyclin-like"/>
    <property type="match status" value="2"/>
</dbReference>
<dbReference type="Pfam" id="PF00134">
    <property type="entry name" value="Cyclin_N"/>
    <property type="match status" value="1"/>
</dbReference>
<name>A0A9W7G8P7_9STRA</name>
<keyword evidence="1" id="KW-0195">Cyclin</keyword>
<dbReference type="InterPro" id="IPR036915">
    <property type="entry name" value="Cyclin-like_sf"/>
</dbReference>
<feature type="domain" description="Cyclin-like" evidence="3">
    <location>
        <begin position="80"/>
        <end position="165"/>
    </location>
</feature>
<gene>
    <name evidence="4" type="ORF">TrCOL_g9967</name>
</gene>
<feature type="compositionally biased region" description="Polar residues" evidence="2">
    <location>
        <begin position="282"/>
        <end position="308"/>
    </location>
</feature>
<dbReference type="FunFam" id="1.10.472.10:FF:000093">
    <property type="entry name" value="Predicted protein"/>
    <property type="match status" value="1"/>
</dbReference>
<comment type="similarity">
    <text evidence="1">Belongs to the cyclin family.</text>
</comment>
<accession>A0A9W7G8P7</accession>
<dbReference type="InterPro" id="IPR013763">
    <property type="entry name" value="Cyclin-like_dom"/>
</dbReference>
<dbReference type="SUPFAM" id="SSF47954">
    <property type="entry name" value="Cyclin-like"/>
    <property type="match status" value="1"/>
</dbReference>
<protein>
    <recommendedName>
        <fullName evidence="3">Cyclin-like domain-containing protein</fullName>
    </recommendedName>
</protein>
<dbReference type="PANTHER" id="PTHR10177">
    <property type="entry name" value="CYCLINS"/>
    <property type="match status" value="1"/>
</dbReference>
<dbReference type="Proteomes" id="UP001165065">
    <property type="component" value="Unassembled WGS sequence"/>
</dbReference>
<proteinExistence type="inferred from homology"/>
<dbReference type="OrthoDB" id="41162at2759"/>
<dbReference type="InterPro" id="IPR039361">
    <property type="entry name" value="Cyclin"/>
</dbReference>
<dbReference type="InterPro" id="IPR006671">
    <property type="entry name" value="Cyclin_N"/>
</dbReference>
<dbReference type="SMART" id="SM00385">
    <property type="entry name" value="CYCLIN"/>
    <property type="match status" value="1"/>
</dbReference>
<dbReference type="AlphaFoldDB" id="A0A9W7G8P7"/>
<reference evidence="5" key="1">
    <citation type="journal article" date="2023" name="Commun. Biol.">
        <title>Genome analysis of Parmales, the sister group of diatoms, reveals the evolutionary specialization of diatoms from phago-mixotrophs to photoautotrophs.</title>
        <authorList>
            <person name="Ban H."/>
            <person name="Sato S."/>
            <person name="Yoshikawa S."/>
            <person name="Yamada K."/>
            <person name="Nakamura Y."/>
            <person name="Ichinomiya M."/>
            <person name="Sato N."/>
            <person name="Blanc-Mathieu R."/>
            <person name="Endo H."/>
            <person name="Kuwata A."/>
            <person name="Ogata H."/>
        </authorList>
    </citation>
    <scope>NUCLEOTIDE SEQUENCE [LARGE SCALE GENOMIC DNA]</scope>
</reference>
<evidence type="ECO:0000313" key="4">
    <source>
        <dbReference type="EMBL" id="GMI36676.1"/>
    </source>
</evidence>
<comment type="caution">
    <text evidence="4">The sequence shown here is derived from an EMBL/GenBank/DDBJ whole genome shotgun (WGS) entry which is preliminary data.</text>
</comment>
<sequence length="342" mass="37978">MSAVKDRKHTPLPVEINDDELLEAVGMLCVEPFEAVPDLRGAFTCMLLAEVKYVIPNYSYIKSNQASLGFTERWRSKIVDWKYQVVDHYEYSREIVAVSMSMLDRFTMRSNNLSKKHFQLAAMSTLFMAIKLEEQNPMELSDLVALSKGCFQPKHVKMMEGIVLESLEWMTTPITASMFVNHFLILIVTDEISEINIIEVAIFLTEISVCDSFFISRRASSTALACVLLALESCPITSSQYANFTTRVKEVCNLNIADPSVLACKAKLAELSDTMQAEEDNNNSQPAEYYTTSPTPISPLRDSTSPTGVVNVDAAQSVPEASVKRAKSSGAVTHSNVDKGTI</sequence>
<dbReference type="EMBL" id="BRYA01000067">
    <property type="protein sequence ID" value="GMI36676.1"/>
    <property type="molecule type" value="Genomic_DNA"/>
</dbReference>
<evidence type="ECO:0000256" key="2">
    <source>
        <dbReference type="SAM" id="MobiDB-lite"/>
    </source>
</evidence>
<evidence type="ECO:0000256" key="1">
    <source>
        <dbReference type="RuleBase" id="RU000383"/>
    </source>
</evidence>
<keyword evidence="5" id="KW-1185">Reference proteome</keyword>